<gene>
    <name evidence="3" type="ORF">FM071_08310</name>
</gene>
<proteinExistence type="predicted"/>
<dbReference type="EMBL" id="CP041406">
    <property type="protein sequence ID" value="QOP46293.1"/>
    <property type="molecule type" value="Genomic_DNA"/>
</dbReference>
<protein>
    <submittedName>
        <fullName evidence="3">Uncharacterized protein</fullName>
    </submittedName>
</protein>
<feature type="region of interest" description="Disordered" evidence="2">
    <location>
        <begin position="169"/>
        <end position="195"/>
    </location>
</feature>
<sequence length="607" mass="71781">MRTNKKKVWNFGKESLNLKNIGVVFKDVKKGGIYQGSSKEKLEKYVEKQGNNFQSTKSIEKMNLKHFIVSPINPELYKNLTEKEKKLIQEESKAWTHKTFNKWGYKAGIEENSDKGIKGGVRDGFHIHIAVNEKYQIKGSVDMLRLRESMTRDFAENLPKSLRDKLGLKNKEEQKEAINKSRSEKQKRNHLNKVKNSPEYQANNETILNLTSQMSNIFKSMNFQNEKRQELSEISKIDRSLILKRKDGLKEQMEDYNKSIKRKDEDIEILDNNINQKEESISEVERVFNKEMEEFKYFIESEESSFNYFADNEHRFFKKLMRDKKKNGTISSAEFLRQVSNNKAYWKMIKDDKKRENKIFLEEKQERFKNTIKSIKEDIKLLENNKSLINRLKRTDMNSLNIVRTDYKATSKELTSHYEIFDKNMKNIKKTLEDLSNQKEEISQERKEAITYKNNMIKSALNYEDSLPNTSNKISNEMIKTIHKKEKINFEASHTTVDSVDKSNRQVFLNSDCSTTEFFNKIIKSTMKITNYPKYKIIEMYENRTLLDTLKTIMDEDRKIDRFEMLSVKTVEEALKLIEEKRNGKKRRINTPVLNYATSQEEVICGM</sequence>
<keyword evidence="4" id="KW-1185">Reference proteome</keyword>
<dbReference type="KEGG" id="spal:FM071_08310"/>
<feature type="coiled-coil region" evidence="1">
    <location>
        <begin position="418"/>
        <end position="455"/>
    </location>
</feature>
<reference evidence="3 4" key="1">
    <citation type="submission" date="2019-07" db="EMBL/GenBank/DDBJ databases">
        <title>Sulfurimonas paralvinellae sp. nov., a novel mesophilic, hydrogen- and sulfur-oxidizing chemolithoautotroph within the Epsilonproteo- bacteria isolated from a deep-sea hydrothermal vent polychaete nest, reclassification of Thiomicrospira denitrificans as Sulfurimonas denitrificans comb. nov. and emended description of the genus Sulfurimonas.</title>
        <authorList>
            <person name="Wang S."/>
            <person name="Jiang L."/>
            <person name="Shao Z."/>
        </authorList>
    </citation>
    <scope>NUCLEOTIDE SEQUENCE [LARGE SCALE GENOMIC DNA]</scope>
    <source>
        <strain evidence="3 4">GO25</strain>
    </source>
</reference>
<evidence type="ECO:0000256" key="1">
    <source>
        <dbReference type="SAM" id="Coils"/>
    </source>
</evidence>
<keyword evidence="1" id="KW-0175">Coiled coil</keyword>
<feature type="coiled-coil region" evidence="1">
    <location>
        <begin position="246"/>
        <end position="294"/>
    </location>
</feature>
<dbReference type="AlphaFoldDB" id="A0A7M1B9A2"/>
<feature type="compositionally biased region" description="Basic and acidic residues" evidence="2">
    <location>
        <begin position="169"/>
        <end position="186"/>
    </location>
</feature>
<evidence type="ECO:0000313" key="3">
    <source>
        <dbReference type="EMBL" id="QOP46293.1"/>
    </source>
</evidence>
<dbReference type="Proteomes" id="UP000593580">
    <property type="component" value="Chromosome"/>
</dbReference>
<evidence type="ECO:0000313" key="4">
    <source>
        <dbReference type="Proteomes" id="UP000593580"/>
    </source>
</evidence>
<dbReference type="RefSeq" id="WP_193110553.1">
    <property type="nucleotide sequence ID" value="NZ_CP041406.1"/>
</dbReference>
<feature type="coiled-coil region" evidence="1">
    <location>
        <begin position="365"/>
        <end position="392"/>
    </location>
</feature>
<organism evidence="3 4">
    <name type="scientific">Sulfurimonas paralvinellae</name>
    <dbReference type="NCBI Taxonomy" id="317658"/>
    <lineage>
        <taxon>Bacteria</taxon>
        <taxon>Pseudomonadati</taxon>
        <taxon>Campylobacterota</taxon>
        <taxon>Epsilonproteobacteria</taxon>
        <taxon>Campylobacterales</taxon>
        <taxon>Sulfurimonadaceae</taxon>
        <taxon>Sulfurimonas</taxon>
    </lineage>
</organism>
<name>A0A7M1B9A2_9BACT</name>
<accession>A0A7M1B9A2</accession>
<evidence type="ECO:0000256" key="2">
    <source>
        <dbReference type="SAM" id="MobiDB-lite"/>
    </source>
</evidence>